<accession>A0AAV2TU46</accession>
<feature type="transmembrane region" description="Helical" evidence="6">
    <location>
        <begin position="101"/>
        <end position="123"/>
    </location>
</feature>
<dbReference type="InterPro" id="IPR045069">
    <property type="entry name" value="MATE_euk"/>
</dbReference>
<evidence type="ECO:0000313" key="7">
    <source>
        <dbReference type="EMBL" id="CAL5138922.1"/>
    </source>
</evidence>
<evidence type="ECO:0000256" key="6">
    <source>
        <dbReference type="RuleBase" id="RU004914"/>
    </source>
</evidence>
<keyword evidence="5 6" id="KW-0472">Membrane</keyword>
<feature type="transmembrane region" description="Helical" evidence="6">
    <location>
        <begin position="169"/>
        <end position="191"/>
    </location>
</feature>
<evidence type="ECO:0000256" key="1">
    <source>
        <dbReference type="ARBA" id="ARBA00004141"/>
    </source>
</evidence>
<dbReference type="EMBL" id="CAXLJL010000556">
    <property type="protein sequence ID" value="CAL5138922.1"/>
    <property type="molecule type" value="Genomic_DNA"/>
</dbReference>
<dbReference type="Pfam" id="PF01554">
    <property type="entry name" value="MatE"/>
    <property type="match status" value="2"/>
</dbReference>
<dbReference type="GO" id="GO:0015297">
    <property type="term" value="F:antiporter activity"/>
    <property type="evidence" value="ECO:0007669"/>
    <property type="project" value="InterPro"/>
</dbReference>
<sequence length="609" mass="67947">MAACEILSPVFSDWSSRKQELKHLFQLALPTMITQLLRFLNPSISIMVCGHLSREELDASSLAATLVNVLGLSIDTGFCTAFDTLFSQAYGSKEPKKLGIFLQRALCIITMMFTLLACCHLNIEPLLLLLRQDPLISSLTAEYLKCFLPGLACDFLFLTIGRYLQAQNIVLPMMFASGMGTIFNVILQYFVVLRFNFGLRASALCLSCAFAFMLFCELAWVYASKVYLKTRSDANIKLIFSNWWIILRLGVPGLFMVALEEWCFEMMTFIAGSLDEITLGAHAVAFQVQSMIYMVPLGIFTACNVRVGQNLGAFNPDGARFAYHTALGIVTIVALCTSLPVIILRRYIPYIFTEDEEVIELASRLLPMLLAFQLCEGFAGVSEAVILACGHQKFGAITIFIGYYVIGTPIALSLAYCTRMGIFGAWTGILVGFAVTTIVYTVYAFRTNWVAESHQAHRNIYGSPDTSPTCNGQTAMHFEALDVYIGQSEQKKPSRKSVLGKLSVLSHATVLTGKSSKLRMILRKISGSPLWQPHILYVVSLVSFWSVGLWYHWSRSFPFWAHNCTQLLSTVRPSYCERMLHEQSVIPFFGGQIMHTDNVSVDIWSSGML</sequence>
<name>A0AAV2TU46_CALDB</name>
<feature type="transmembrane region" description="Helical" evidence="6">
    <location>
        <begin position="423"/>
        <end position="445"/>
    </location>
</feature>
<keyword evidence="4 6" id="KW-1133">Transmembrane helix</keyword>
<dbReference type="GO" id="GO:0016020">
    <property type="term" value="C:membrane"/>
    <property type="evidence" value="ECO:0007669"/>
    <property type="project" value="UniProtKB-SubCell"/>
</dbReference>
<dbReference type="CDD" id="cd13132">
    <property type="entry name" value="MATE_eukaryotic"/>
    <property type="match status" value="1"/>
</dbReference>
<comment type="subcellular location">
    <subcellularLocation>
        <location evidence="1">Membrane</location>
        <topology evidence="1">Multi-pass membrane protein</topology>
    </subcellularLocation>
</comment>
<dbReference type="PANTHER" id="PTHR11206">
    <property type="entry name" value="MULTIDRUG RESISTANCE PROTEIN"/>
    <property type="match status" value="1"/>
</dbReference>
<reference evidence="7" key="1">
    <citation type="submission" date="2024-06" db="EMBL/GenBank/DDBJ databases">
        <authorList>
            <person name="Liu X."/>
            <person name="Lenzi L."/>
            <person name="Haldenby T S."/>
            <person name="Uol C."/>
        </authorList>
    </citation>
    <scope>NUCLEOTIDE SEQUENCE</scope>
</reference>
<dbReference type="GO" id="GO:1990961">
    <property type="term" value="P:xenobiotic detoxification by transmembrane export across the plasma membrane"/>
    <property type="evidence" value="ECO:0007669"/>
    <property type="project" value="InterPro"/>
</dbReference>
<dbReference type="InterPro" id="IPR002528">
    <property type="entry name" value="MATE_fam"/>
</dbReference>
<feature type="transmembrane region" description="Helical" evidence="6">
    <location>
        <begin position="534"/>
        <end position="553"/>
    </location>
</feature>
<feature type="transmembrane region" description="Helical" evidence="6">
    <location>
        <begin position="321"/>
        <end position="344"/>
    </location>
</feature>
<evidence type="ECO:0000256" key="2">
    <source>
        <dbReference type="ARBA" id="ARBA00010199"/>
    </source>
</evidence>
<dbReference type="NCBIfam" id="TIGR00797">
    <property type="entry name" value="matE"/>
    <property type="match status" value="1"/>
</dbReference>
<dbReference type="GO" id="GO:0042910">
    <property type="term" value="F:xenobiotic transmembrane transporter activity"/>
    <property type="evidence" value="ECO:0007669"/>
    <property type="project" value="InterPro"/>
</dbReference>
<comment type="caution">
    <text evidence="7">The sequence shown here is derived from an EMBL/GenBank/DDBJ whole genome shotgun (WGS) entry which is preliminary data.</text>
</comment>
<comment type="similarity">
    <text evidence="2 6">Belongs to the multi antimicrobial extrusion (MATE) (TC 2.A.66.1) family.</text>
</comment>
<evidence type="ECO:0000256" key="3">
    <source>
        <dbReference type="ARBA" id="ARBA00022692"/>
    </source>
</evidence>
<proteinExistence type="inferred from homology"/>
<feature type="transmembrane region" description="Helical" evidence="6">
    <location>
        <begin position="235"/>
        <end position="259"/>
    </location>
</feature>
<feature type="transmembrane region" description="Helical" evidence="6">
    <location>
        <begin position="197"/>
        <end position="223"/>
    </location>
</feature>
<dbReference type="Proteomes" id="UP001497525">
    <property type="component" value="Unassembled WGS sequence"/>
</dbReference>
<evidence type="ECO:0000256" key="5">
    <source>
        <dbReference type="ARBA" id="ARBA00023136"/>
    </source>
</evidence>
<organism evidence="7 8">
    <name type="scientific">Calicophoron daubneyi</name>
    <name type="common">Rumen fluke</name>
    <name type="synonym">Paramphistomum daubneyi</name>
    <dbReference type="NCBI Taxonomy" id="300641"/>
    <lineage>
        <taxon>Eukaryota</taxon>
        <taxon>Metazoa</taxon>
        <taxon>Spiralia</taxon>
        <taxon>Lophotrochozoa</taxon>
        <taxon>Platyhelminthes</taxon>
        <taxon>Trematoda</taxon>
        <taxon>Digenea</taxon>
        <taxon>Plagiorchiida</taxon>
        <taxon>Pronocephalata</taxon>
        <taxon>Paramphistomoidea</taxon>
        <taxon>Paramphistomidae</taxon>
        <taxon>Calicophoron</taxon>
    </lineage>
</organism>
<evidence type="ECO:0000313" key="8">
    <source>
        <dbReference type="Proteomes" id="UP001497525"/>
    </source>
</evidence>
<feature type="transmembrane region" description="Helical" evidence="6">
    <location>
        <begin position="394"/>
        <end position="416"/>
    </location>
</feature>
<comment type="caution">
    <text evidence="6">Lacks conserved residue(s) required for the propagation of feature annotation.</text>
</comment>
<keyword evidence="3 6" id="KW-0812">Transmembrane</keyword>
<evidence type="ECO:0000256" key="4">
    <source>
        <dbReference type="ARBA" id="ARBA00022989"/>
    </source>
</evidence>
<protein>
    <recommendedName>
        <fullName evidence="6">Multidrug and toxin extrusion protein</fullName>
    </recommendedName>
</protein>
<gene>
    <name evidence="7" type="ORF">CDAUBV1_LOCUS13986</name>
</gene>
<dbReference type="AlphaFoldDB" id="A0AAV2TU46"/>